<keyword evidence="1" id="KW-0812">Transmembrane</keyword>
<comment type="caution">
    <text evidence="2">The sequence shown here is derived from an EMBL/GenBank/DDBJ whole genome shotgun (WGS) entry which is preliminary data.</text>
</comment>
<keyword evidence="1" id="KW-1133">Transmembrane helix</keyword>
<organism evidence="2 3">
    <name type="scientific">Armadillidium nasatum</name>
    <dbReference type="NCBI Taxonomy" id="96803"/>
    <lineage>
        <taxon>Eukaryota</taxon>
        <taxon>Metazoa</taxon>
        <taxon>Ecdysozoa</taxon>
        <taxon>Arthropoda</taxon>
        <taxon>Crustacea</taxon>
        <taxon>Multicrustacea</taxon>
        <taxon>Malacostraca</taxon>
        <taxon>Eumalacostraca</taxon>
        <taxon>Peracarida</taxon>
        <taxon>Isopoda</taxon>
        <taxon>Oniscidea</taxon>
        <taxon>Crinocheta</taxon>
        <taxon>Armadillidiidae</taxon>
        <taxon>Armadillidium</taxon>
    </lineage>
</organism>
<evidence type="ECO:0000313" key="3">
    <source>
        <dbReference type="Proteomes" id="UP000326759"/>
    </source>
</evidence>
<keyword evidence="3" id="KW-1185">Reference proteome</keyword>
<feature type="transmembrane region" description="Helical" evidence="1">
    <location>
        <begin position="90"/>
        <end position="114"/>
    </location>
</feature>
<protein>
    <submittedName>
        <fullName evidence="2">Uncharacterized protein</fullName>
    </submittedName>
</protein>
<dbReference type="EMBL" id="SEYY01013100">
    <property type="protein sequence ID" value="KAB7500680.1"/>
    <property type="molecule type" value="Genomic_DNA"/>
</dbReference>
<name>A0A5N5T6Q6_9CRUS</name>
<dbReference type="Proteomes" id="UP000326759">
    <property type="component" value="Unassembled WGS sequence"/>
</dbReference>
<evidence type="ECO:0000256" key="1">
    <source>
        <dbReference type="SAM" id="Phobius"/>
    </source>
</evidence>
<sequence>MVECNDCFIQTKISQVKDRSFLAWIYIGSLNYGQKPEELPYSTEQCESYSLLNVTHYEVENPRIDIVLLSNNTVKITDQQNTYESFPLMYLYGISYTLYSVIGPLLTIMIGLIVSHLT</sequence>
<gene>
    <name evidence="2" type="ORF">Anas_04130</name>
</gene>
<keyword evidence="1" id="KW-0472">Membrane</keyword>
<reference evidence="2 3" key="1">
    <citation type="journal article" date="2019" name="PLoS Biol.">
        <title>Sex chromosomes control vertical transmission of feminizing Wolbachia symbionts in an isopod.</title>
        <authorList>
            <person name="Becking T."/>
            <person name="Chebbi M.A."/>
            <person name="Giraud I."/>
            <person name="Moumen B."/>
            <person name="Laverre T."/>
            <person name="Caubet Y."/>
            <person name="Peccoud J."/>
            <person name="Gilbert C."/>
            <person name="Cordaux R."/>
        </authorList>
    </citation>
    <scope>NUCLEOTIDE SEQUENCE [LARGE SCALE GENOMIC DNA]</scope>
    <source>
        <strain evidence="2">ANa2</strain>
        <tissue evidence="2">Whole body excluding digestive tract and cuticle</tissue>
    </source>
</reference>
<feature type="non-terminal residue" evidence="2">
    <location>
        <position position="118"/>
    </location>
</feature>
<evidence type="ECO:0000313" key="2">
    <source>
        <dbReference type="EMBL" id="KAB7500680.1"/>
    </source>
</evidence>
<proteinExistence type="predicted"/>
<accession>A0A5N5T6Q6</accession>
<dbReference type="AlphaFoldDB" id="A0A5N5T6Q6"/>